<dbReference type="OrthoDB" id="9841376at2"/>
<reference evidence="1 2" key="1">
    <citation type="submission" date="2016-10" db="EMBL/GenBank/DDBJ databases">
        <title>Pseudoalteromonas amylolytica sp. nov., isolated from the surface seawater.</title>
        <authorList>
            <person name="Wu Y.-H."/>
            <person name="Cheng H."/>
            <person name="Jin X.-B."/>
            <person name="Wang C.-S."/>
            <person name="Xu X.-W."/>
        </authorList>
    </citation>
    <scope>NUCLEOTIDE SEQUENCE [LARGE SCALE GENOMIC DNA]</scope>
    <source>
        <strain evidence="1 2">JCM 12483</strain>
    </source>
</reference>
<name>A0A1S1NC53_9GAMM</name>
<accession>A0A1S1NC53</accession>
<protein>
    <submittedName>
        <fullName evidence="1">Uncharacterized protein</fullName>
    </submittedName>
</protein>
<keyword evidence="2" id="KW-1185">Reference proteome</keyword>
<dbReference type="EMBL" id="MNAN01000028">
    <property type="protein sequence ID" value="OHU95901.1"/>
    <property type="molecule type" value="Genomic_DNA"/>
</dbReference>
<organism evidence="1 2">
    <name type="scientific">Pseudoalteromonas byunsanensis</name>
    <dbReference type="NCBI Taxonomy" id="327939"/>
    <lineage>
        <taxon>Bacteria</taxon>
        <taxon>Pseudomonadati</taxon>
        <taxon>Pseudomonadota</taxon>
        <taxon>Gammaproteobacteria</taxon>
        <taxon>Alteromonadales</taxon>
        <taxon>Pseudoalteromonadaceae</taxon>
        <taxon>Pseudoalteromonas</taxon>
    </lineage>
</organism>
<proteinExistence type="predicted"/>
<dbReference type="RefSeq" id="WP_070991471.1">
    <property type="nucleotide sequence ID" value="NZ_CBCSHD010000001.1"/>
</dbReference>
<comment type="caution">
    <text evidence="1">The sequence shown here is derived from an EMBL/GenBank/DDBJ whole genome shotgun (WGS) entry which is preliminary data.</text>
</comment>
<sequence>MTDLVLNIMEVYPQEKVHPEIENPDNSTTVTCGNCGAEVRNVFNLTMRTGENYSVRCSTRNDAGQQCLNIFKVTISEK</sequence>
<dbReference type="Proteomes" id="UP000180253">
    <property type="component" value="Unassembled WGS sequence"/>
</dbReference>
<dbReference type="STRING" id="327939.BIW53_08785"/>
<gene>
    <name evidence="1" type="ORF">BIW53_08785</name>
</gene>
<dbReference type="AlphaFoldDB" id="A0A1S1NC53"/>
<evidence type="ECO:0000313" key="1">
    <source>
        <dbReference type="EMBL" id="OHU95901.1"/>
    </source>
</evidence>
<evidence type="ECO:0000313" key="2">
    <source>
        <dbReference type="Proteomes" id="UP000180253"/>
    </source>
</evidence>